<dbReference type="Pfam" id="PF19031">
    <property type="entry name" value="Intu_longin_1"/>
    <property type="match status" value="1"/>
</dbReference>
<reference evidence="4" key="1">
    <citation type="submission" date="2016-04" db="EMBL/GenBank/DDBJ databases">
        <title>Comparative genomics of biotechnologically important yeasts.</title>
        <authorList>
            <consortium name="DOE Joint Genome Institute"/>
            <person name="Riley R."/>
            <person name="Haridas S."/>
            <person name="Wolfe K.H."/>
            <person name="Lopes M.R."/>
            <person name="Hittinger C.T."/>
            <person name="Goker M."/>
            <person name="Salamov A."/>
            <person name="Wisecaver J."/>
            <person name="Long T.M."/>
            <person name="Aerts A.L."/>
            <person name="Barry K."/>
            <person name="Choi C."/>
            <person name="Clum A."/>
            <person name="Coughlan A.Y."/>
            <person name="Deshpande S."/>
            <person name="Douglass A.P."/>
            <person name="Hanson S.J."/>
            <person name="Klenk H.-P."/>
            <person name="Labutti K."/>
            <person name="Lapidus A."/>
            <person name="Lindquist E."/>
            <person name="Lipzen A."/>
            <person name="Meier-Kolthoff J.P."/>
            <person name="Ohm R.A."/>
            <person name="Otillar R.P."/>
            <person name="Pangilinan J."/>
            <person name="Peng Y."/>
            <person name="Rokas A."/>
            <person name="Rosa C.A."/>
            <person name="Scheuner C."/>
            <person name="Sibirny A.A."/>
            <person name="Slot J.C."/>
            <person name="Stielow J.B."/>
            <person name="Sun H."/>
            <person name="Kurtzman C.P."/>
            <person name="Blackwell M."/>
            <person name="Grigoriev I.V."/>
            <person name="Jeffries T.W."/>
        </authorList>
    </citation>
    <scope>NUCLEOTIDE SEQUENCE [LARGE SCALE GENOMIC DNA]</scope>
    <source>
        <strain evidence="4">NRRL YB-2248</strain>
    </source>
</reference>
<dbReference type="STRING" id="983967.A0A1E4T5X8"/>
<sequence>MNVFSTIQNSTSNLFNLGLGSSSVNRNGSNSSLNGSQAGENTPPHLLYFTIVNPNLIDGNAEDTETLLQQIVTYINFEHHREVTDNEKIKRIGIIQGLNDFSLKFLSSPSSIGSNLTHIDTDKSRIIVGRFEGEYWFICGFRFAKIGGTYVQRGLALPEYLINELKQGYKLWRLNHGSFKFNQKNADFKEDVGRWWKIWLNNRFEFDCNFNLNDKGFLNLIDGYRASSVQMPVGFHDNLKNKITSFIDSNKDLKEVFILNTNWTPSKNFGVIHINDTDSCVAKESLVDLINYLERLDSSFGLSTYSLTLDNLPSLKSYMMNLKRLNSIATDGTLLERSLLQPAIFLHETISAHVFDPFNMAYNTVSSITSSVMNPSRLLPRMNILGVGTAAPTAPAMEQDLVVDGRPTTGNTLETTTSKTSIDRVLSGQTKKTGNYLLGNTKDESIVSKKYHMKVPDSDEDQVYDIVIYETNGILFGLLFEDNCQSLQDLAFYKVLEQQMDEIFEDYFKDLIFSQLKDLELNFKAIKQPRFHYIVHDTQMKSYKTSLPNIPEDEELKSLKVAASEQQALFNYVSGNRSQLINLNINLLAYLTNDTKLLSLENAENLTKLNKNWWCLFKALDRGKNLILLKKFNYNELDFDSNDMINTLGDDVTEWYETGLKNGLL</sequence>
<dbReference type="GO" id="GO:0035658">
    <property type="term" value="C:Mon1-Ccz1 complex"/>
    <property type="evidence" value="ECO:0007669"/>
    <property type="project" value="InterPro"/>
</dbReference>
<organism evidence="3 4">
    <name type="scientific">[Candida] arabinofermentans NRRL YB-2248</name>
    <dbReference type="NCBI Taxonomy" id="983967"/>
    <lineage>
        <taxon>Eukaryota</taxon>
        <taxon>Fungi</taxon>
        <taxon>Dikarya</taxon>
        <taxon>Ascomycota</taxon>
        <taxon>Saccharomycotina</taxon>
        <taxon>Pichiomycetes</taxon>
        <taxon>Pichiales</taxon>
        <taxon>Pichiaceae</taxon>
        <taxon>Ogataea</taxon>
        <taxon>Ogataea/Candida clade</taxon>
    </lineage>
</organism>
<evidence type="ECO:0000313" key="3">
    <source>
        <dbReference type="EMBL" id="ODV87164.1"/>
    </source>
</evidence>
<evidence type="ECO:0000259" key="2">
    <source>
        <dbReference type="Pfam" id="PF19031"/>
    </source>
</evidence>
<feature type="domain" description="CCZ1/INTU/HSP4 first Longin" evidence="2">
    <location>
        <begin position="75"/>
        <end position="177"/>
    </location>
</feature>
<dbReference type="Proteomes" id="UP000094801">
    <property type="component" value="Unassembled WGS sequence"/>
</dbReference>
<dbReference type="PANTHER" id="PTHR13056:SF0">
    <property type="entry name" value="VACUOLAR FUSION PROTEIN CCZ1 HOMOLOG-RELATED"/>
    <property type="match status" value="1"/>
</dbReference>
<evidence type="ECO:0000256" key="1">
    <source>
        <dbReference type="ARBA" id="ARBA00005352"/>
    </source>
</evidence>
<gene>
    <name evidence="3" type="ORF">CANARDRAFT_21134</name>
</gene>
<keyword evidence="4" id="KW-1185">Reference proteome</keyword>
<dbReference type="OrthoDB" id="240546at2759"/>
<accession>A0A1E4T5X8</accession>
<comment type="similarity">
    <text evidence="1">Belongs to the CCZ1 family.</text>
</comment>
<dbReference type="InterPro" id="IPR013176">
    <property type="entry name" value="Ccz1"/>
</dbReference>
<dbReference type="AlphaFoldDB" id="A0A1E4T5X8"/>
<protein>
    <recommendedName>
        <fullName evidence="2">CCZ1/INTU/HSP4 first Longin domain-containing protein</fullName>
    </recommendedName>
</protein>
<dbReference type="EMBL" id="KV453848">
    <property type="protein sequence ID" value="ODV87164.1"/>
    <property type="molecule type" value="Genomic_DNA"/>
</dbReference>
<dbReference type="InterPro" id="IPR043987">
    <property type="entry name" value="CCZ1/INTU/HSP4_longin_1"/>
</dbReference>
<proteinExistence type="inferred from homology"/>
<evidence type="ECO:0000313" key="4">
    <source>
        <dbReference type="Proteomes" id="UP000094801"/>
    </source>
</evidence>
<name>A0A1E4T5X8_9ASCO</name>
<dbReference type="PANTHER" id="PTHR13056">
    <property type="entry name" value="VACUOLAR FUSION PROTEIN CCZ1 HOMOLOG-RELATED"/>
    <property type="match status" value="1"/>
</dbReference>
<dbReference type="GO" id="GO:0016192">
    <property type="term" value="P:vesicle-mediated transport"/>
    <property type="evidence" value="ECO:0007669"/>
    <property type="project" value="InterPro"/>
</dbReference>